<feature type="compositionally biased region" description="Polar residues" evidence="6">
    <location>
        <begin position="1"/>
        <end position="10"/>
    </location>
</feature>
<sequence>MLRTKSTTAAGRQDKMLKHQRASARGGETGSGTRTPEGLSPSREVLRRSEPLATYRRYSDSIGEDGYSDSGKIYCEQYQAAWTRVTTGCMSGIAFVLVVAVLYALYVLCSSYIYSVGCAVVLSIALHPNRCGGESRNWKGRYIERMRSTREKWTGRSRVFGLLGSLLSLTHFFRYALGRGVAFSGVDKLLGRAGKRGRKFVKICDPSAGSNSGKDSKLQQKPANVLPAGDANSLKWQEESTLSCILLVVLICFVAHLMFGILLFLGIHSILIALFIITVPFMTPDRFMSVMWRVWLLAITVFFFVGFSYNVALDVISISDVVKQTTSVVVEAGEKWTGGVKEAIVQMSGGKVDGWGEGSNRTNVAASFSNGTAASSSSFAEFVNMTRSKLNKMFLQELAYAMNHTNATELALTVQHAVSPLMSSLSSDISVRSLLKNGGNIRGNFAQLKKLYEQVVWTDVAQKLMERWQELFVYANQLLMKLGSNVLNLFDSVYAVMLLFVVMHHLLQLEHTVLYYILAKLLKVLDPQCGEYHARKIETEITNSFHTLLQSFWHKACFRFCITFCLFKCWSFPTPLLFGVVSAVIALLPLAPKWISPVALTFMYKLFCAAYGDGFAAALADPCLWCCFLAFCATYMDERLLCVSQGFLDDRSSVASAPGQWKLPTAVISTALVLGFFQYGVCGIFLGPMTVVLAKVLYDNWDTAME</sequence>
<comment type="subcellular location">
    <subcellularLocation>
        <location evidence="1">Membrane</location>
        <topology evidence="1">Multi-pass membrane protein</topology>
    </subcellularLocation>
</comment>
<dbReference type="KEGG" id="tbg:TbgDal_XI6050"/>
<feature type="transmembrane region" description="Helical" evidence="7">
    <location>
        <begin position="576"/>
        <end position="595"/>
    </location>
</feature>
<keyword evidence="3 7" id="KW-0812">Transmembrane</keyword>
<reference evidence="9" key="1">
    <citation type="journal article" date="2010" name="PLoS Negl. Trop. Dis.">
        <title>The genome sequence of Trypanosoma brucei gambiense, causative agent of chronic human african trypanosomiasis.</title>
        <authorList>
            <person name="Jackson A.P."/>
            <person name="Sanders M."/>
            <person name="Berry A."/>
            <person name="McQuillan J."/>
            <person name="Aslett M.A."/>
            <person name="Quail M.A."/>
            <person name="Chukualim B."/>
            <person name="Capewell P."/>
            <person name="MacLeod A."/>
            <person name="Melville S.E."/>
            <person name="Gibson W."/>
            <person name="Barry J.D."/>
            <person name="Berriman M."/>
            <person name="Hertz-Fowler C."/>
        </authorList>
    </citation>
    <scope>NUCLEOTIDE SEQUENCE [LARGE SCALE GENOMIC DNA]</scope>
    <source>
        <strain evidence="9">MHOM/CI/86/DAL972</strain>
    </source>
</reference>
<feature type="transmembrane region" description="Helical" evidence="7">
    <location>
        <begin position="671"/>
        <end position="698"/>
    </location>
</feature>
<dbReference type="EMBL" id="FN554974">
    <property type="protein sequence ID" value="CBH17487.1"/>
    <property type="molecule type" value="Genomic_DNA"/>
</dbReference>
<evidence type="ECO:0000256" key="7">
    <source>
        <dbReference type="SAM" id="Phobius"/>
    </source>
</evidence>
<dbReference type="GeneID" id="23867614"/>
<feature type="transmembrane region" description="Helical" evidence="7">
    <location>
        <begin position="159"/>
        <end position="177"/>
    </location>
</feature>
<feature type="transmembrane region" description="Helical" evidence="7">
    <location>
        <begin position="85"/>
        <end position="106"/>
    </location>
</feature>
<dbReference type="AlphaFoldDB" id="D0A736"/>
<name>D0A736_TRYB9</name>
<evidence type="ECO:0000313" key="8">
    <source>
        <dbReference type="EMBL" id="CBH17487.1"/>
    </source>
</evidence>
<evidence type="ECO:0000256" key="4">
    <source>
        <dbReference type="ARBA" id="ARBA00022989"/>
    </source>
</evidence>
<dbReference type="Proteomes" id="UP000002316">
    <property type="component" value="Chromosome 11"/>
</dbReference>
<dbReference type="OrthoDB" id="263929at2759"/>
<dbReference type="PANTHER" id="PTHR21716:SF4">
    <property type="entry name" value="TRANSMEMBRANE PROTEIN 245"/>
    <property type="match status" value="1"/>
</dbReference>
<evidence type="ECO:0000256" key="6">
    <source>
        <dbReference type="SAM" id="MobiDB-lite"/>
    </source>
</evidence>
<organism evidence="8 9">
    <name type="scientific">Trypanosoma brucei gambiense (strain MHOM/CI/86/DAL972)</name>
    <dbReference type="NCBI Taxonomy" id="679716"/>
    <lineage>
        <taxon>Eukaryota</taxon>
        <taxon>Discoba</taxon>
        <taxon>Euglenozoa</taxon>
        <taxon>Kinetoplastea</taxon>
        <taxon>Metakinetoplastina</taxon>
        <taxon>Trypanosomatida</taxon>
        <taxon>Trypanosomatidae</taxon>
        <taxon>Trypanosoma</taxon>
    </lineage>
</organism>
<dbReference type="PANTHER" id="PTHR21716">
    <property type="entry name" value="TRANSMEMBRANE PROTEIN"/>
    <property type="match status" value="1"/>
</dbReference>
<proteinExistence type="inferred from homology"/>
<evidence type="ECO:0000256" key="1">
    <source>
        <dbReference type="ARBA" id="ARBA00004141"/>
    </source>
</evidence>
<dbReference type="GO" id="GO:0016020">
    <property type="term" value="C:membrane"/>
    <property type="evidence" value="ECO:0007669"/>
    <property type="project" value="UniProtKB-SubCell"/>
</dbReference>
<evidence type="ECO:0000313" key="9">
    <source>
        <dbReference type="Proteomes" id="UP000002316"/>
    </source>
</evidence>
<protein>
    <recommendedName>
        <fullName evidence="10">Transmembrane protein</fullName>
    </recommendedName>
</protein>
<gene>
    <name evidence="8" type="ORF">TbgDal_XI6050</name>
</gene>
<dbReference type="RefSeq" id="XP_011779751.1">
    <property type="nucleotide sequence ID" value="XM_011781449.1"/>
</dbReference>
<feature type="transmembrane region" description="Helical" evidence="7">
    <location>
        <begin position="615"/>
        <end position="636"/>
    </location>
</feature>
<evidence type="ECO:0000256" key="5">
    <source>
        <dbReference type="ARBA" id="ARBA00023136"/>
    </source>
</evidence>
<keyword evidence="5 7" id="KW-0472">Membrane</keyword>
<evidence type="ECO:0000256" key="2">
    <source>
        <dbReference type="ARBA" id="ARBA00009773"/>
    </source>
</evidence>
<accession>D0A736</accession>
<evidence type="ECO:0000256" key="3">
    <source>
        <dbReference type="ARBA" id="ARBA00022692"/>
    </source>
</evidence>
<dbReference type="InterPro" id="IPR002549">
    <property type="entry name" value="AI-2E-like"/>
</dbReference>
<feature type="transmembrane region" description="Helical" evidence="7">
    <location>
        <begin position="294"/>
        <end position="313"/>
    </location>
</feature>
<keyword evidence="4 7" id="KW-1133">Transmembrane helix</keyword>
<comment type="similarity">
    <text evidence="2">Belongs to the autoinducer-2 exporter (AI-2E) (TC 2.A.86) family.</text>
</comment>
<feature type="transmembrane region" description="Helical" evidence="7">
    <location>
        <begin position="262"/>
        <end position="282"/>
    </location>
</feature>
<feature type="region of interest" description="Disordered" evidence="6">
    <location>
        <begin position="1"/>
        <end position="44"/>
    </location>
</feature>
<evidence type="ECO:0008006" key="10">
    <source>
        <dbReference type="Google" id="ProtNLM"/>
    </source>
</evidence>